<reference evidence="1 2" key="1">
    <citation type="journal article" date="2020" name="BMC Genomics">
        <title>Intraspecific diversification of the crop wild relative Brassica cretica Lam. using demographic model selection.</title>
        <authorList>
            <person name="Kioukis A."/>
            <person name="Michalopoulou V.A."/>
            <person name="Briers L."/>
            <person name="Pirintsos S."/>
            <person name="Studholme D.J."/>
            <person name="Pavlidis P."/>
            <person name="Sarris P.F."/>
        </authorList>
    </citation>
    <scope>NUCLEOTIDE SEQUENCE [LARGE SCALE GENOMIC DNA]</scope>
    <source>
        <strain evidence="2">cv. PFS-1207/04</strain>
    </source>
</reference>
<name>A0ABQ7A770_BRACR</name>
<evidence type="ECO:0000313" key="1">
    <source>
        <dbReference type="EMBL" id="KAF3493456.1"/>
    </source>
</evidence>
<protein>
    <submittedName>
        <fullName evidence="1">Uncharacterized protein</fullName>
    </submittedName>
</protein>
<sequence>MDTCGALVKSISLSLAQNASASLSPSLLRNRVSLPLLVESAGVSRFLTDQLESSASVSVESSHFSVVSPIVSYLIADNASLYLSFTTLPLFLHLSSATNRSVSLGGSISLSTAELDQRQDGSDEEDINGHNGSRYIKVGVRWFGSRWFGSRDIKIEPEFMLLN</sequence>
<proteinExistence type="predicted"/>
<dbReference type="EMBL" id="QGKV02002055">
    <property type="protein sequence ID" value="KAF3493456.1"/>
    <property type="molecule type" value="Genomic_DNA"/>
</dbReference>
<gene>
    <name evidence="1" type="ORF">DY000_02054485</name>
</gene>
<organism evidence="1 2">
    <name type="scientific">Brassica cretica</name>
    <name type="common">Mustard</name>
    <dbReference type="NCBI Taxonomy" id="69181"/>
    <lineage>
        <taxon>Eukaryota</taxon>
        <taxon>Viridiplantae</taxon>
        <taxon>Streptophyta</taxon>
        <taxon>Embryophyta</taxon>
        <taxon>Tracheophyta</taxon>
        <taxon>Spermatophyta</taxon>
        <taxon>Magnoliopsida</taxon>
        <taxon>eudicotyledons</taxon>
        <taxon>Gunneridae</taxon>
        <taxon>Pentapetalae</taxon>
        <taxon>rosids</taxon>
        <taxon>malvids</taxon>
        <taxon>Brassicales</taxon>
        <taxon>Brassicaceae</taxon>
        <taxon>Brassiceae</taxon>
        <taxon>Brassica</taxon>
    </lineage>
</organism>
<dbReference type="Proteomes" id="UP000266723">
    <property type="component" value="Unassembled WGS sequence"/>
</dbReference>
<evidence type="ECO:0000313" key="2">
    <source>
        <dbReference type="Proteomes" id="UP000266723"/>
    </source>
</evidence>
<comment type="caution">
    <text evidence="1">The sequence shown here is derived from an EMBL/GenBank/DDBJ whole genome shotgun (WGS) entry which is preliminary data.</text>
</comment>
<accession>A0ABQ7A770</accession>
<keyword evidence="2" id="KW-1185">Reference proteome</keyword>